<sequence length="314" mass="34875">MSSTNAPNPPGTVPTVVSPPAVESPTTSQFNDAEYKAIGDQYNSIESRIAWDWLCGGNRHFAYYDQPTRWPFPISAGQKRMQAKLLEVLDLLPGSHVLDAGCGDGHVAIDLAQSGKLRITAFDVVDRHVENARRNVAAAGLQDKITVEKLGFESLNGIPEGTYDGVYTSEALLHATDTERVLTEFLRVLKPGGHMVLHEYHNDFMDGDLIGFPRAIARAPVGQNVPAFTRAKMFFEGVMEKAGFESVVVRNYSDNIEPMARLLNISAMWRRVVMGLRLQRFFPNTAAREEGYVGQQHWAYVSISGRKPGVLRWL</sequence>
<dbReference type="GO" id="GO:0032259">
    <property type="term" value="P:methylation"/>
    <property type="evidence" value="ECO:0007669"/>
    <property type="project" value="UniProtKB-KW"/>
</dbReference>
<dbReference type="InterPro" id="IPR029063">
    <property type="entry name" value="SAM-dependent_MTases_sf"/>
</dbReference>
<comment type="caution">
    <text evidence="5">The sequence shown here is derived from an EMBL/GenBank/DDBJ whole genome shotgun (WGS) entry which is preliminary data.</text>
</comment>
<feature type="compositionally biased region" description="Low complexity" evidence="3">
    <location>
        <begin position="13"/>
        <end position="27"/>
    </location>
</feature>
<proteinExistence type="inferred from homology"/>
<evidence type="ECO:0000259" key="4">
    <source>
        <dbReference type="Pfam" id="PF13649"/>
    </source>
</evidence>
<dbReference type="AlphaFoldDB" id="A0AA40CRX0"/>
<reference evidence="5" key="1">
    <citation type="submission" date="2023-06" db="EMBL/GenBank/DDBJ databases">
        <title>Genome-scale phylogeny and comparative genomics of the fungal order Sordariales.</title>
        <authorList>
            <consortium name="Lawrence Berkeley National Laboratory"/>
            <person name="Hensen N."/>
            <person name="Bonometti L."/>
            <person name="Westerberg I."/>
            <person name="Brannstrom I.O."/>
            <person name="Guillou S."/>
            <person name="Cros-Aarteil S."/>
            <person name="Calhoun S."/>
            <person name="Haridas S."/>
            <person name="Kuo A."/>
            <person name="Mondo S."/>
            <person name="Pangilinan J."/>
            <person name="Riley R."/>
            <person name="Labutti K."/>
            <person name="Andreopoulos B."/>
            <person name="Lipzen A."/>
            <person name="Chen C."/>
            <person name="Yanf M."/>
            <person name="Daum C."/>
            <person name="Ng V."/>
            <person name="Clum A."/>
            <person name="Steindorff A."/>
            <person name="Ohm R."/>
            <person name="Martin F."/>
            <person name="Silar P."/>
            <person name="Natvig D."/>
            <person name="Lalanne C."/>
            <person name="Gautier V."/>
            <person name="Ament-Velasquez S.L."/>
            <person name="Kruys A."/>
            <person name="Hutchinson M.I."/>
            <person name="Powell A.J."/>
            <person name="Barry K."/>
            <person name="Miller A.N."/>
            <person name="Grigoriev I.V."/>
            <person name="Debuchy R."/>
            <person name="Gladieux P."/>
            <person name="Thoren M.H."/>
            <person name="Johannesson H."/>
        </authorList>
    </citation>
    <scope>NUCLEOTIDE SEQUENCE</scope>
    <source>
        <strain evidence="5">SMH2532-1</strain>
    </source>
</reference>
<dbReference type="Gene3D" id="3.40.50.150">
    <property type="entry name" value="Vaccinia Virus protein VP39"/>
    <property type="match status" value="1"/>
</dbReference>
<dbReference type="PANTHER" id="PTHR44068">
    <property type="entry name" value="ZGC:194242"/>
    <property type="match status" value="1"/>
</dbReference>
<evidence type="ECO:0000256" key="2">
    <source>
        <dbReference type="ARBA" id="ARBA00038188"/>
    </source>
</evidence>
<name>A0AA40CRX0_9PEZI</name>
<dbReference type="GO" id="GO:0003838">
    <property type="term" value="F:sterol 24-C-methyltransferase activity"/>
    <property type="evidence" value="ECO:0007669"/>
    <property type="project" value="TreeGrafter"/>
</dbReference>
<keyword evidence="6" id="KW-1185">Reference proteome</keyword>
<protein>
    <submittedName>
        <fullName evidence="5">S-adenosyl-L-methionine-dependent methyltransferase</fullName>
    </submittedName>
</protein>
<evidence type="ECO:0000313" key="6">
    <source>
        <dbReference type="Proteomes" id="UP001174936"/>
    </source>
</evidence>
<dbReference type="InterPro" id="IPR050447">
    <property type="entry name" value="Erg6_SMT_methyltransf"/>
</dbReference>
<dbReference type="EMBL" id="JAULSV010000003">
    <property type="protein sequence ID" value="KAK0648442.1"/>
    <property type="molecule type" value="Genomic_DNA"/>
</dbReference>
<evidence type="ECO:0000256" key="1">
    <source>
        <dbReference type="ARBA" id="ARBA00022679"/>
    </source>
</evidence>
<feature type="region of interest" description="Disordered" evidence="3">
    <location>
        <begin position="1"/>
        <end position="29"/>
    </location>
</feature>
<dbReference type="InterPro" id="IPR041698">
    <property type="entry name" value="Methyltransf_25"/>
</dbReference>
<dbReference type="PANTHER" id="PTHR44068:SF1">
    <property type="entry name" value="HYPOTHETICAL LOC100005854"/>
    <property type="match status" value="1"/>
</dbReference>
<dbReference type="SUPFAM" id="SSF53335">
    <property type="entry name" value="S-adenosyl-L-methionine-dependent methyltransferases"/>
    <property type="match status" value="1"/>
</dbReference>
<dbReference type="Proteomes" id="UP001174936">
    <property type="component" value="Unassembled WGS sequence"/>
</dbReference>
<feature type="domain" description="Methyltransferase" evidence="4">
    <location>
        <begin position="97"/>
        <end position="193"/>
    </location>
</feature>
<dbReference type="GO" id="GO:0006696">
    <property type="term" value="P:ergosterol biosynthetic process"/>
    <property type="evidence" value="ECO:0007669"/>
    <property type="project" value="TreeGrafter"/>
</dbReference>
<dbReference type="GO" id="GO:0005783">
    <property type="term" value="C:endoplasmic reticulum"/>
    <property type="evidence" value="ECO:0007669"/>
    <property type="project" value="TreeGrafter"/>
</dbReference>
<gene>
    <name evidence="5" type="ORF">B0T16DRAFT_408203</name>
</gene>
<organism evidence="5 6">
    <name type="scientific">Cercophora newfieldiana</name>
    <dbReference type="NCBI Taxonomy" id="92897"/>
    <lineage>
        <taxon>Eukaryota</taxon>
        <taxon>Fungi</taxon>
        <taxon>Dikarya</taxon>
        <taxon>Ascomycota</taxon>
        <taxon>Pezizomycotina</taxon>
        <taxon>Sordariomycetes</taxon>
        <taxon>Sordariomycetidae</taxon>
        <taxon>Sordariales</taxon>
        <taxon>Lasiosphaeriaceae</taxon>
        <taxon>Cercophora</taxon>
    </lineage>
</organism>
<dbReference type="CDD" id="cd02440">
    <property type="entry name" value="AdoMet_MTases"/>
    <property type="match status" value="1"/>
</dbReference>
<keyword evidence="1" id="KW-0808">Transferase</keyword>
<keyword evidence="5" id="KW-0489">Methyltransferase</keyword>
<accession>A0AA40CRX0</accession>
<evidence type="ECO:0000313" key="5">
    <source>
        <dbReference type="EMBL" id="KAK0648442.1"/>
    </source>
</evidence>
<evidence type="ECO:0000256" key="3">
    <source>
        <dbReference type="SAM" id="MobiDB-lite"/>
    </source>
</evidence>
<comment type="similarity">
    <text evidence="2">Belongs to the class I-like SAM-binding methyltransferase superfamily. Erg6/SMT family.</text>
</comment>
<dbReference type="Pfam" id="PF13649">
    <property type="entry name" value="Methyltransf_25"/>
    <property type="match status" value="1"/>
</dbReference>